<reference evidence="5 6" key="1">
    <citation type="submission" date="2015-03" db="EMBL/GenBank/DDBJ databases">
        <title>RNA-seq based gene annotation and comparative genomics of four Zymoseptoria species reveal species-specific pathogenicity related genes and transposable element activity.</title>
        <authorList>
            <person name="Grandaubert J."/>
            <person name="Bhattacharyya A."/>
            <person name="Stukenbrock E.H."/>
        </authorList>
    </citation>
    <scope>NUCLEOTIDE SEQUENCE [LARGE SCALE GENOMIC DNA]</scope>
    <source>
        <strain evidence="5 6">Zb18110</strain>
    </source>
</reference>
<dbReference type="STRING" id="1047168.A0A0F4G4R5"/>
<dbReference type="Proteomes" id="UP000033647">
    <property type="component" value="Unassembled WGS sequence"/>
</dbReference>
<feature type="transmembrane region" description="Helical" evidence="4">
    <location>
        <begin position="46"/>
        <end position="67"/>
    </location>
</feature>
<dbReference type="PANTHER" id="PTHR33365">
    <property type="entry name" value="YALI0B05434P"/>
    <property type="match status" value="1"/>
</dbReference>
<feature type="region of interest" description="Disordered" evidence="3">
    <location>
        <begin position="1"/>
        <end position="37"/>
    </location>
</feature>
<dbReference type="AlphaFoldDB" id="A0A0F4G4R5"/>
<dbReference type="PANTHER" id="PTHR33365:SF4">
    <property type="entry name" value="CYCLOCHLOROTINE BIOSYNTHESIS PROTEIN O"/>
    <property type="match status" value="1"/>
</dbReference>
<protein>
    <submittedName>
        <fullName evidence="5">Uncharacterized protein</fullName>
    </submittedName>
</protein>
<evidence type="ECO:0000256" key="4">
    <source>
        <dbReference type="SAM" id="Phobius"/>
    </source>
</evidence>
<name>A0A0F4G4R5_9PEZI</name>
<keyword evidence="4" id="KW-0472">Membrane</keyword>
<dbReference type="EMBL" id="LAFY01005913">
    <property type="protein sequence ID" value="KJX92027.1"/>
    <property type="molecule type" value="Genomic_DNA"/>
</dbReference>
<accession>A0A0F4G4R5</accession>
<dbReference type="InterPro" id="IPR021765">
    <property type="entry name" value="UstYa-like"/>
</dbReference>
<dbReference type="Pfam" id="PF11807">
    <property type="entry name" value="UstYa"/>
    <property type="match status" value="1"/>
</dbReference>
<comment type="similarity">
    <text evidence="2">Belongs to the ustYa family.</text>
</comment>
<dbReference type="GO" id="GO:0043386">
    <property type="term" value="P:mycotoxin biosynthetic process"/>
    <property type="evidence" value="ECO:0007669"/>
    <property type="project" value="InterPro"/>
</dbReference>
<keyword evidence="6" id="KW-1185">Reference proteome</keyword>
<proteinExistence type="inferred from homology"/>
<keyword evidence="4" id="KW-0812">Transmembrane</keyword>
<organism evidence="5 6">
    <name type="scientific">Zymoseptoria brevis</name>
    <dbReference type="NCBI Taxonomy" id="1047168"/>
    <lineage>
        <taxon>Eukaryota</taxon>
        <taxon>Fungi</taxon>
        <taxon>Dikarya</taxon>
        <taxon>Ascomycota</taxon>
        <taxon>Pezizomycotina</taxon>
        <taxon>Dothideomycetes</taxon>
        <taxon>Dothideomycetidae</taxon>
        <taxon>Mycosphaerellales</taxon>
        <taxon>Mycosphaerellaceae</taxon>
        <taxon>Zymoseptoria</taxon>
    </lineage>
</organism>
<evidence type="ECO:0000256" key="1">
    <source>
        <dbReference type="ARBA" id="ARBA00004685"/>
    </source>
</evidence>
<evidence type="ECO:0000313" key="5">
    <source>
        <dbReference type="EMBL" id="KJX92027.1"/>
    </source>
</evidence>
<gene>
    <name evidence="5" type="ORF">TI39_contig5958g00002</name>
</gene>
<evidence type="ECO:0000313" key="6">
    <source>
        <dbReference type="Proteomes" id="UP000033647"/>
    </source>
</evidence>
<comment type="pathway">
    <text evidence="1">Mycotoxin biosynthesis.</text>
</comment>
<evidence type="ECO:0000256" key="2">
    <source>
        <dbReference type="ARBA" id="ARBA00035112"/>
    </source>
</evidence>
<dbReference type="OrthoDB" id="3687641at2759"/>
<sequence length="268" mass="31216">MRFLPFTDKPAPYQRVSGSESPCSNDELPHINLPPATKGSHQRRQLFFISAFFASLALNGFLVLFSIQQWQALHETSLPGDETELYEARKLIETLEVEFDGGFTFVKNMGGTKLHFKPGSKQYFGQPSPEIDSAWDEVFQGEYIWLNESEATGVKHSEKVMVDGERRYSVVLDVMHQLHCLNEARKYIDMDYYADPNWSETFKKVNRLHLDHCLDYLRQIITCHSDLVPITIRWDEITMRPQPEFEKVHQCRNFDKIKDWAAAHRQQS</sequence>
<comment type="caution">
    <text evidence="5">The sequence shown here is derived from an EMBL/GenBank/DDBJ whole genome shotgun (WGS) entry which is preliminary data.</text>
</comment>
<evidence type="ECO:0000256" key="3">
    <source>
        <dbReference type="SAM" id="MobiDB-lite"/>
    </source>
</evidence>
<keyword evidence="4" id="KW-1133">Transmembrane helix</keyword>